<evidence type="ECO:0000313" key="2">
    <source>
        <dbReference type="EMBL" id="BAP57515.1"/>
    </source>
</evidence>
<dbReference type="Proteomes" id="UP000031623">
    <property type="component" value="Chromosome"/>
</dbReference>
<dbReference type="PANTHER" id="PTHR42188:SF1">
    <property type="entry name" value="23S RRNA-SPECIFIC ENDONUCLEASE VAPC20"/>
    <property type="match status" value="1"/>
</dbReference>
<organism evidence="2 3">
    <name type="scientific">Thioploca ingrica</name>
    <dbReference type="NCBI Taxonomy" id="40754"/>
    <lineage>
        <taxon>Bacteria</taxon>
        <taxon>Pseudomonadati</taxon>
        <taxon>Pseudomonadota</taxon>
        <taxon>Gammaproteobacteria</taxon>
        <taxon>Thiotrichales</taxon>
        <taxon>Thiotrichaceae</taxon>
        <taxon>Thioploca</taxon>
    </lineage>
</organism>
<sequence>MIIVDSGFWIALSNNQDQHHFQAIKLLNQLDEDLITSVPVMTEVCHILLKRQGIKAQLSFMKAYERGAFEVFQFSHAQKGRITALMEQYANLPMDLADASLVLLAEHLGHGRILSTDKRDFNTYRWKNTKPFLNLFNC</sequence>
<dbReference type="EMBL" id="AP014633">
    <property type="protein sequence ID" value="BAP57515.1"/>
    <property type="molecule type" value="Genomic_DNA"/>
</dbReference>
<reference evidence="2 3" key="1">
    <citation type="journal article" date="2014" name="ISME J.">
        <title>Ecophysiology of Thioploca ingrica as revealed by the complete genome sequence supplemented with proteomic evidence.</title>
        <authorList>
            <person name="Kojima H."/>
            <person name="Ogura Y."/>
            <person name="Yamamoto N."/>
            <person name="Togashi T."/>
            <person name="Mori H."/>
            <person name="Watanabe T."/>
            <person name="Nemoto F."/>
            <person name="Kurokawa K."/>
            <person name="Hayashi T."/>
            <person name="Fukui M."/>
        </authorList>
    </citation>
    <scope>NUCLEOTIDE SEQUENCE [LARGE SCALE GENOMIC DNA]</scope>
</reference>
<dbReference type="InterPro" id="IPR039018">
    <property type="entry name" value="VapC20-like"/>
</dbReference>
<name>A0A090APQ5_9GAMM</name>
<keyword evidence="3" id="KW-1185">Reference proteome</keyword>
<evidence type="ECO:0000313" key="3">
    <source>
        <dbReference type="Proteomes" id="UP000031623"/>
    </source>
</evidence>
<dbReference type="InterPro" id="IPR029060">
    <property type="entry name" value="PIN-like_dom_sf"/>
</dbReference>
<gene>
    <name evidence="2" type="ORF">THII_3218</name>
</gene>
<dbReference type="HOGENOM" id="CLU_143452_1_1_6"/>
<dbReference type="Gene3D" id="3.40.50.1010">
    <property type="entry name" value="5'-nuclease"/>
    <property type="match status" value="1"/>
</dbReference>
<dbReference type="KEGG" id="tig:THII_3218"/>
<dbReference type="Pfam" id="PF01850">
    <property type="entry name" value="PIN"/>
    <property type="match status" value="1"/>
</dbReference>
<dbReference type="GO" id="GO:0004521">
    <property type="term" value="F:RNA endonuclease activity"/>
    <property type="evidence" value="ECO:0007669"/>
    <property type="project" value="InterPro"/>
</dbReference>
<proteinExistence type="predicted"/>
<protein>
    <submittedName>
        <fullName evidence="2">PilT protein domain-containing protein</fullName>
    </submittedName>
</protein>
<dbReference type="GO" id="GO:0016075">
    <property type="term" value="P:rRNA catabolic process"/>
    <property type="evidence" value="ECO:0007669"/>
    <property type="project" value="TreeGrafter"/>
</dbReference>
<dbReference type="OrthoDB" id="196926at2"/>
<evidence type="ECO:0000259" key="1">
    <source>
        <dbReference type="Pfam" id="PF01850"/>
    </source>
</evidence>
<feature type="domain" description="PIN" evidence="1">
    <location>
        <begin position="2"/>
        <end position="123"/>
    </location>
</feature>
<dbReference type="AlphaFoldDB" id="A0A090APQ5"/>
<dbReference type="InterPro" id="IPR002716">
    <property type="entry name" value="PIN_dom"/>
</dbReference>
<accession>A0A090APQ5</accession>
<dbReference type="SUPFAM" id="SSF88723">
    <property type="entry name" value="PIN domain-like"/>
    <property type="match status" value="1"/>
</dbReference>
<dbReference type="PANTHER" id="PTHR42188">
    <property type="entry name" value="23S RRNA-SPECIFIC ENDONUCLEASE VAPC20"/>
    <property type="match status" value="1"/>
</dbReference>
<dbReference type="STRING" id="40754.THII_3218"/>